<feature type="compositionally biased region" description="Polar residues" evidence="1">
    <location>
        <begin position="359"/>
        <end position="390"/>
    </location>
</feature>
<accession>A0A0D6LBV4</accession>
<feature type="region of interest" description="Disordered" evidence="1">
    <location>
        <begin position="980"/>
        <end position="1011"/>
    </location>
</feature>
<gene>
    <name evidence="2" type="ORF">ANCCEY_12152</name>
</gene>
<feature type="compositionally biased region" description="Low complexity" evidence="1">
    <location>
        <begin position="174"/>
        <end position="209"/>
    </location>
</feature>
<feature type="compositionally biased region" description="Polar residues" evidence="1">
    <location>
        <begin position="411"/>
        <end position="454"/>
    </location>
</feature>
<name>A0A0D6LBV4_9BILA</name>
<feature type="compositionally biased region" description="Polar residues" evidence="1">
    <location>
        <begin position="556"/>
        <end position="566"/>
    </location>
</feature>
<evidence type="ECO:0000313" key="3">
    <source>
        <dbReference type="Proteomes" id="UP000054495"/>
    </source>
</evidence>
<feature type="compositionally biased region" description="Low complexity" evidence="1">
    <location>
        <begin position="567"/>
        <end position="582"/>
    </location>
</feature>
<feature type="compositionally biased region" description="Low complexity" evidence="1">
    <location>
        <begin position="512"/>
        <end position="526"/>
    </location>
</feature>
<reference evidence="2 3" key="1">
    <citation type="submission" date="2013-05" db="EMBL/GenBank/DDBJ databases">
        <title>Draft genome of the parasitic nematode Anyclostoma ceylanicum.</title>
        <authorList>
            <person name="Mitreva M."/>
        </authorList>
    </citation>
    <scope>NUCLEOTIDE SEQUENCE [LARGE SCALE GENOMIC DNA]</scope>
</reference>
<evidence type="ECO:0000256" key="1">
    <source>
        <dbReference type="SAM" id="MobiDB-lite"/>
    </source>
</evidence>
<sequence>MMLEISCLEKTFKSTGILLATGNRAKDQSCFESKECIHGTGLDLKRTIHNYEDYPKNWKKVCFASQAKWLKQLLANPREALKFCGPEVDDHVLTYLASNLTGKMGLADEYRYEGLCPCKCSKKCIPTIFSCNKCSESQDYGVGLIQQTETTASSTKLTTNKEETTTLERIETTSHTVTSTTTTEETVSTAKSSATTQETTTEAVTSGTTLPHNRDSSLSSLTSTASAHEFFSSTPSEFENEDNPANPDGGGSEECSPSKPEPDTGHGPSPSSQPNNGGSLSEGSKMETSPHISSSLSSLRTTRQSVAIGWTSAPTSEDVTTANAPHDPASSINFATGVESTSQATRRKTKENTKKDSHVTTIPTTEIAEKSSNWDTNSSPGKEVSTSVESRVTLGKDESTTARTLEGNAEKTISSAMNAAHSGSSTLHESQPTVGSDNSFELTNPTPLTVSHSTPGEPDLTKGVVASTTSIYVSNDTKGGIIDGSTLRGSSEIATNSKETSPSEFTASNELYSTSEVNPSYSSESSRGTAGSTNSVDDEANSTALEGSSEVLKASLESSAARETSASISHTSGGTRGTGSESALKEDLETLTTPQTTPGDNVQSESDTGYPSEVSLSSAEDLAKISISESEGNFVQTSTNTSERTAVDYGIPSTMIPRTSPVAVALQSSAYSLSATAVPTGLTTEARLVTEGHTPHDPALANETAEGYIDQETTFYDKTTKEHTSYELSGADKMTKVYTADALTRAGKTTEGAAADDLTNTSKSTGEHTTYELNNGYGKTGKRVTQVANLGDRTTEVQAADEVTGARKTTEGHITIGKTTEGHIGTGKITEGHVTYGMNHSYMKTEGSMTGVVTRGDRTTEVHTADEVTGARKTTERHITTGETTEGHITTGKTTKGHVTYGMDHSYVKTDGRMPQVATGGDKTNEVHTYDAVTGAGKTTEGHTTTSGTLEGHVTYGMNHSYMKTEVSMTQVAALGNRTSEAHTPDKVTGASKTTEGHITTGKTTEGHLSYGMSHSYMNSDRRMTQATTGGDETNEVFTDGAVTEAGETTEEHVTHEFNHGHENTEGHITHRPAHGGMATEEHVIHYFSELETAADALSVTTMATTTTNGTRENQDEKFSTFAEPSSGANNGHPNVIKTTNVPTIYSNSTMIPWLTELANPITDITLSTFFTTSSKKSDLWSEIKHPQTYRSSQGTFTYGRGAADGSTTEHTVFATSTSVSVKTVQNTHMHSSTKDKESFTMVPLTTDFGATIPMVSPTSHAFTAATKYSPTEQSVTDGDETVLYSLEETTHEGVTATLAGFTRTTKTFDPQCKVAGERAVKYQVCLVLPHTTPPLCVLFSTPRLRGFPL</sequence>
<feature type="compositionally biased region" description="Polar residues" evidence="1">
    <location>
        <begin position="590"/>
        <end position="617"/>
    </location>
</feature>
<protein>
    <submittedName>
        <fullName evidence="2">Uncharacterized protein</fullName>
    </submittedName>
</protein>
<dbReference type="Proteomes" id="UP000054495">
    <property type="component" value="Unassembled WGS sequence"/>
</dbReference>
<feature type="compositionally biased region" description="Low complexity" evidence="1">
    <location>
        <begin position="293"/>
        <end position="303"/>
    </location>
</feature>
<organism evidence="2 3">
    <name type="scientific">Ancylostoma ceylanicum</name>
    <dbReference type="NCBI Taxonomy" id="53326"/>
    <lineage>
        <taxon>Eukaryota</taxon>
        <taxon>Metazoa</taxon>
        <taxon>Ecdysozoa</taxon>
        <taxon>Nematoda</taxon>
        <taxon>Chromadorea</taxon>
        <taxon>Rhabditida</taxon>
        <taxon>Rhabditina</taxon>
        <taxon>Rhabditomorpha</taxon>
        <taxon>Strongyloidea</taxon>
        <taxon>Ancylostomatidae</taxon>
        <taxon>Ancylostomatinae</taxon>
        <taxon>Ancylostoma</taxon>
    </lineage>
</organism>
<proteinExistence type="predicted"/>
<feature type="compositionally biased region" description="Polar residues" evidence="1">
    <location>
        <begin position="487"/>
        <end position="511"/>
    </location>
</feature>
<feature type="compositionally biased region" description="Low complexity" evidence="1">
    <location>
        <begin position="993"/>
        <end position="1008"/>
    </location>
</feature>
<feature type="compositionally biased region" description="Polar residues" evidence="1">
    <location>
        <begin position="330"/>
        <end position="344"/>
    </location>
</feature>
<feature type="region of interest" description="Disordered" evidence="1">
    <location>
        <begin position="174"/>
        <end position="617"/>
    </location>
</feature>
<dbReference type="EMBL" id="KE125387">
    <property type="protein sequence ID" value="EPB68748.1"/>
    <property type="molecule type" value="Genomic_DNA"/>
</dbReference>
<feature type="compositionally biased region" description="Low complexity" evidence="1">
    <location>
        <begin position="216"/>
        <end position="227"/>
    </location>
</feature>
<feature type="compositionally biased region" description="Low complexity" evidence="1">
    <location>
        <begin position="267"/>
        <end position="281"/>
    </location>
</feature>
<keyword evidence="3" id="KW-1185">Reference proteome</keyword>
<feature type="compositionally biased region" description="Polar residues" evidence="1">
    <location>
        <begin position="466"/>
        <end position="477"/>
    </location>
</feature>
<feature type="compositionally biased region" description="Polar residues" evidence="1">
    <location>
        <begin position="312"/>
        <end position="323"/>
    </location>
</feature>
<evidence type="ECO:0000313" key="2">
    <source>
        <dbReference type="EMBL" id="EPB68748.1"/>
    </source>
</evidence>
<feature type="compositionally biased region" description="Polar residues" evidence="1">
    <location>
        <begin position="527"/>
        <end position="546"/>
    </location>
</feature>